<dbReference type="GO" id="GO:0006465">
    <property type="term" value="P:signal peptide processing"/>
    <property type="evidence" value="ECO:0007669"/>
    <property type="project" value="InterPro"/>
</dbReference>
<dbReference type="Gene3D" id="2.10.109.10">
    <property type="entry name" value="Umud Fragment, subunit A"/>
    <property type="match status" value="1"/>
</dbReference>
<name>A0AA49IYT4_9PROT</name>
<dbReference type="SUPFAM" id="SSF51306">
    <property type="entry name" value="LexA/Signal peptidase"/>
    <property type="match status" value="1"/>
</dbReference>
<evidence type="ECO:0000256" key="1">
    <source>
        <dbReference type="SAM" id="Phobius"/>
    </source>
</evidence>
<sequence>MLDSLYRHLVRRATIYLWVFVAFVAFGRYFSLTINVSDSLPGTIFLVEKGTKPGKGDLAAFRYGGGGPYERGVLFLKRILGVAGSEVVAEDVGKGYREYFVDGQSVGRAKPISKGGKPLQHGPVGIIPNGHFFMSAPHPDSLDSRYALVGWVAETELVGRAISLY</sequence>
<dbReference type="InterPro" id="IPR036286">
    <property type="entry name" value="LexA/Signal_pep-like_sf"/>
</dbReference>
<accession>A0AA49IYT4</accession>
<dbReference type="Pfam" id="PF10502">
    <property type="entry name" value="Peptidase_S26"/>
    <property type="match status" value="1"/>
</dbReference>
<protein>
    <submittedName>
        <fullName evidence="3">S26 family signal peptidase</fullName>
    </submittedName>
</protein>
<reference evidence="3" key="1">
    <citation type="journal article" date="2023" name="Nat. Microbiol.">
        <title>Enrichment and characterization of a nitric oxide-reducing microbial community in a continuous bioreactor.</title>
        <authorList>
            <person name="Garrido-Amador P."/>
            <person name="Stortenbeker N."/>
            <person name="Wessels H.J.C.T."/>
            <person name="Speth D.R."/>
            <person name="Garcia-Heredia I."/>
            <person name="Kartal B."/>
        </authorList>
    </citation>
    <scope>NUCLEOTIDE SEQUENCE</scope>
    <source>
        <strain evidence="3">MAG1</strain>
    </source>
</reference>
<dbReference type="InterPro" id="IPR019533">
    <property type="entry name" value="Peptidase_S26"/>
</dbReference>
<dbReference type="Proteomes" id="UP001234916">
    <property type="component" value="Chromosome"/>
</dbReference>
<keyword evidence="1" id="KW-0472">Membrane</keyword>
<dbReference type="AlphaFoldDB" id="A0AA49IYT4"/>
<dbReference type="KEGG" id="npv:OHM77_01195"/>
<gene>
    <name evidence="3" type="ORF">OHM77_01195</name>
</gene>
<evidence type="ECO:0000259" key="2">
    <source>
        <dbReference type="Pfam" id="PF10502"/>
    </source>
</evidence>
<feature type="domain" description="Peptidase S26" evidence="2">
    <location>
        <begin position="15"/>
        <end position="162"/>
    </location>
</feature>
<feature type="transmembrane region" description="Helical" evidence="1">
    <location>
        <begin position="12"/>
        <end position="30"/>
    </location>
</feature>
<keyword evidence="1" id="KW-1133">Transmembrane helix</keyword>
<dbReference type="GO" id="GO:0004252">
    <property type="term" value="F:serine-type endopeptidase activity"/>
    <property type="evidence" value="ECO:0007669"/>
    <property type="project" value="InterPro"/>
</dbReference>
<dbReference type="EMBL" id="CP107246">
    <property type="protein sequence ID" value="WIM05939.1"/>
    <property type="molecule type" value="Genomic_DNA"/>
</dbReference>
<evidence type="ECO:0000313" key="3">
    <source>
        <dbReference type="EMBL" id="WIM05939.1"/>
    </source>
</evidence>
<organism evidence="3">
    <name type="scientific">Candidatus Nitricoxidivorans perseverans</name>
    <dbReference type="NCBI Taxonomy" id="2975601"/>
    <lineage>
        <taxon>Bacteria</taxon>
        <taxon>Pseudomonadati</taxon>
        <taxon>Pseudomonadota</taxon>
        <taxon>Betaproteobacteria</taxon>
        <taxon>Nitrosomonadales</taxon>
        <taxon>Sterolibacteriaceae</taxon>
        <taxon>Candidatus Nitricoxidivorans</taxon>
    </lineage>
</organism>
<proteinExistence type="predicted"/>
<keyword evidence="1" id="KW-0812">Transmembrane</keyword>